<sequence>MTSPQDKPKAESSEHNDAELAAGARAAMERREQSLDGETLSRLRRARSAALDGAADTSRPGWMLWLPTGLAGAAAVLTVALFVGQERSSSQGEPVDMLADAWILNEDAELDMIEDVEFYQWLAEEALDGHSS</sequence>
<proteinExistence type="predicted"/>
<dbReference type="AlphaFoldDB" id="A0A1Q2M6B0"/>
<accession>A0A1Q2M6B0</accession>
<dbReference type="RefSeq" id="WP_077404975.1">
    <property type="nucleotide sequence ID" value="NZ_CP019650.1"/>
</dbReference>
<feature type="compositionally biased region" description="Basic and acidic residues" evidence="1">
    <location>
        <begin position="1"/>
        <end position="18"/>
    </location>
</feature>
<reference evidence="3" key="1">
    <citation type="submission" date="2017-02" db="EMBL/GenBank/DDBJ databases">
        <title>Genome of Microbulbifer agarilyticus GP101.</title>
        <authorList>
            <person name="Jung J."/>
            <person name="Bae S.S."/>
            <person name="Baek K."/>
        </authorList>
    </citation>
    <scope>NUCLEOTIDE SEQUENCE [LARGE SCALE GENOMIC DNA]</scope>
    <source>
        <strain evidence="3">GP101</strain>
    </source>
</reference>
<dbReference type="STRING" id="260552.Mag101_11485"/>
<dbReference type="EMBL" id="CP019650">
    <property type="protein sequence ID" value="AQQ68189.1"/>
    <property type="molecule type" value="Genomic_DNA"/>
</dbReference>
<dbReference type="KEGG" id="maga:Mag101_11485"/>
<evidence type="ECO:0000313" key="4">
    <source>
        <dbReference type="Proteomes" id="UP000188219"/>
    </source>
</evidence>
<keyword evidence="2" id="KW-0812">Transmembrane</keyword>
<name>A0A1Q2M6B0_9GAMM</name>
<evidence type="ECO:0000256" key="2">
    <source>
        <dbReference type="SAM" id="Phobius"/>
    </source>
</evidence>
<dbReference type="Proteomes" id="UP000188219">
    <property type="component" value="Chromosome"/>
</dbReference>
<evidence type="ECO:0008006" key="5">
    <source>
        <dbReference type="Google" id="ProtNLM"/>
    </source>
</evidence>
<keyword evidence="2" id="KW-1133">Transmembrane helix</keyword>
<protein>
    <recommendedName>
        <fullName evidence="5">DUF3619 domain-containing protein</fullName>
    </recommendedName>
</protein>
<dbReference type="OrthoDB" id="5741890at2"/>
<evidence type="ECO:0000256" key="1">
    <source>
        <dbReference type="SAM" id="MobiDB-lite"/>
    </source>
</evidence>
<evidence type="ECO:0000313" key="3">
    <source>
        <dbReference type="EMBL" id="AQQ68189.1"/>
    </source>
</evidence>
<keyword evidence="2" id="KW-0472">Membrane</keyword>
<gene>
    <name evidence="3" type="ORF">Mag101_11485</name>
</gene>
<feature type="transmembrane region" description="Helical" evidence="2">
    <location>
        <begin position="62"/>
        <end position="83"/>
    </location>
</feature>
<feature type="region of interest" description="Disordered" evidence="1">
    <location>
        <begin position="1"/>
        <end position="39"/>
    </location>
</feature>
<organism evidence="3 4">
    <name type="scientific">Microbulbifer agarilyticus</name>
    <dbReference type="NCBI Taxonomy" id="260552"/>
    <lineage>
        <taxon>Bacteria</taxon>
        <taxon>Pseudomonadati</taxon>
        <taxon>Pseudomonadota</taxon>
        <taxon>Gammaproteobacteria</taxon>
        <taxon>Cellvibrionales</taxon>
        <taxon>Microbulbiferaceae</taxon>
        <taxon>Microbulbifer</taxon>
    </lineage>
</organism>
<keyword evidence="4" id="KW-1185">Reference proteome</keyword>